<dbReference type="GO" id="GO:0004622">
    <property type="term" value="F:phosphatidylcholine lysophospholipase activity"/>
    <property type="evidence" value="ECO:0007669"/>
    <property type="project" value="TreeGrafter"/>
</dbReference>
<dbReference type="AlphaFoldDB" id="A0A1Y2EN16"/>
<dbReference type="PANTHER" id="PTHR30383">
    <property type="entry name" value="THIOESTERASE 1/PROTEASE 1/LYSOPHOSPHOLIPASE L1"/>
    <property type="match status" value="1"/>
</dbReference>
<dbReference type="Pfam" id="PF02013">
    <property type="entry name" value="CBM_10"/>
    <property type="match status" value="2"/>
</dbReference>
<evidence type="ECO:0000313" key="6">
    <source>
        <dbReference type="EMBL" id="ORY72704.1"/>
    </source>
</evidence>
<keyword evidence="7" id="KW-1185">Reference proteome</keyword>
<protein>
    <submittedName>
        <fullName evidence="6">SGNH hydrolase</fullName>
    </submittedName>
</protein>
<dbReference type="Pfam" id="PF00657">
    <property type="entry name" value="Lipase_GDSL"/>
    <property type="match status" value="1"/>
</dbReference>
<comment type="caution">
    <text evidence="6">The sequence shown here is derived from an EMBL/GenBank/DDBJ whole genome shotgun (WGS) entry which is preliminary data.</text>
</comment>
<keyword evidence="3 6" id="KW-0378">Hydrolase</keyword>
<evidence type="ECO:0000256" key="4">
    <source>
        <dbReference type="SAM" id="SignalP"/>
    </source>
</evidence>
<dbReference type="CDD" id="cd01833">
    <property type="entry name" value="XynB_like"/>
    <property type="match status" value="1"/>
</dbReference>
<evidence type="ECO:0000259" key="5">
    <source>
        <dbReference type="PROSITE" id="PS51763"/>
    </source>
</evidence>
<gene>
    <name evidence="6" type="ORF">LY90DRAFT_699925</name>
</gene>
<dbReference type="SUPFAM" id="SSF52266">
    <property type="entry name" value="SGNH hydrolase"/>
    <property type="match status" value="1"/>
</dbReference>
<dbReference type="OrthoDB" id="6123at2759"/>
<feature type="domain" description="CBM10" evidence="5">
    <location>
        <begin position="337"/>
        <end position="373"/>
    </location>
</feature>
<dbReference type="InterPro" id="IPR051532">
    <property type="entry name" value="Ester_Hydrolysis_Enzymes"/>
</dbReference>
<evidence type="ECO:0000313" key="7">
    <source>
        <dbReference type="Proteomes" id="UP000193920"/>
    </source>
</evidence>
<dbReference type="PANTHER" id="PTHR30383:SF5">
    <property type="entry name" value="SGNH HYDROLASE-TYPE ESTERASE DOMAIN-CONTAINING PROTEIN"/>
    <property type="match status" value="1"/>
</dbReference>
<evidence type="ECO:0000256" key="3">
    <source>
        <dbReference type="ARBA" id="ARBA00022801"/>
    </source>
</evidence>
<dbReference type="EMBL" id="MCOG01000038">
    <property type="protein sequence ID" value="ORY72704.1"/>
    <property type="molecule type" value="Genomic_DNA"/>
</dbReference>
<dbReference type="Gene3D" id="3.40.50.1110">
    <property type="entry name" value="SGNH hydrolase"/>
    <property type="match status" value="1"/>
</dbReference>
<feature type="chain" id="PRO_5012982858" evidence="4">
    <location>
        <begin position="20"/>
        <end position="374"/>
    </location>
</feature>
<dbReference type="InterPro" id="IPR002883">
    <property type="entry name" value="CBM10/Dockerin_dom"/>
</dbReference>
<dbReference type="InterPro" id="IPR001087">
    <property type="entry name" value="GDSL"/>
</dbReference>
<organism evidence="6 7">
    <name type="scientific">Neocallimastix californiae</name>
    <dbReference type="NCBI Taxonomy" id="1754190"/>
    <lineage>
        <taxon>Eukaryota</taxon>
        <taxon>Fungi</taxon>
        <taxon>Fungi incertae sedis</taxon>
        <taxon>Chytridiomycota</taxon>
        <taxon>Chytridiomycota incertae sedis</taxon>
        <taxon>Neocallimastigomycetes</taxon>
        <taxon>Neocallimastigales</taxon>
        <taxon>Neocallimastigaceae</taxon>
        <taxon>Neocallimastix</taxon>
    </lineage>
</organism>
<feature type="domain" description="CBM10" evidence="5">
    <location>
        <begin position="292"/>
        <end position="331"/>
    </location>
</feature>
<proteinExistence type="predicted"/>
<dbReference type="SUPFAM" id="SSF64571">
    <property type="entry name" value="Cellulose docking domain, dockering"/>
    <property type="match status" value="2"/>
</dbReference>
<evidence type="ECO:0000256" key="1">
    <source>
        <dbReference type="ARBA" id="ARBA00022729"/>
    </source>
</evidence>
<sequence length="374" mass="40247">MKLLNSISFVLSFASLTLAQWGGFGGFGDFGGYNNNNNNGGGVAVSGDTVKIMPVGDSITFGEGERGGYRKYLYSALTQKGYKIDMVGPEGSNSASANGIQYDDNNAGYSGFQIKEIPGWGQQQGGEGSLYNKLKSKNAVKQSQPDIILLIIGTNDMTANRSMDACANDLRALLDYMLADMPANSIIFMGSIPEFTAYGGNAQRIANYNGTVKKVADEYANKGKNVRFADVHGCLNGMSDIGSDRLHPSGNGYKKIGNFWAGVIDEYLQSIKNDSNNGKEDETGNGQEELSACSSNITRQGYKCCSKNCVVVYTDNDGTWGVENEEWCGCSTGNSNVCVGAQGYPCCKSTKQVYYTDDDGSWGIEDGDWCIIRN</sequence>
<dbReference type="InterPro" id="IPR036514">
    <property type="entry name" value="SGNH_hydro_sf"/>
</dbReference>
<dbReference type="Gene3D" id="3.90.1220.10">
    <property type="entry name" value="Cellulose docking domain, dockering"/>
    <property type="match status" value="2"/>
</dbReference>
<accession>A0A1Y2EN16</accession>
<dbReference type="Proteomes" id="UP000193920">
    <property type="component" value="Unassembled WGS sequence"/>
</dbReference>
<feature type="signal peptide" evidence="4">
    <location>
        <begin position="1"/>
        <end position="19"/>
    </location>
</feature>
<dbReference type="PROSITE" id="PS51763">
    <property type="entry name" value="CBM10"/>
    <property type="match status" value="2"/>
</dbReference>
<dbReference type="InterPro" id="IPR009034">
    <property type="entry name" value="Dockerin_dom_fun_sf"/>
</dbReference>
<dbReference type="STRING" id="1754190.A0A1Y2EN16"/>
<reference evidence="6 7" key="1">
    <citation type="submission" date="2016-08" db="EMBL/GenBank/DDBJ databases">
        <title>A Parts List for Fungal Cellulosomes Revealed by Comparative Genomics.</title>
        <authorList>
            <consortium name="DOE Joint Genome Institute"/>
            <person name="Haitjema C.H."/>
            <person name="Gilmore S.P."/>
            <person name="Henske J.K."/>
            <person name="Solomon K.V."/>
            <person name="De Groot R."/>
            <person name="Kuo A."/>
            <person name="Mondo S.J."/>
            <person name="Salamov A.A."/>
            <person name="Labutti K."/>
            <person name="Zhao Z."/>
            <person name="Chiniquy J."/>
            <person name="Barry K."/>
            <person name="Brewer H.M."/>
            <person name="Purvine S.O."/>
            <person name="Wright A.T."/>
            <person name="Boxma B."/>
            <person name="Van Alen T."/>
            <person name="Hackstein J.H."/>
            <person name="Baker S.E."/>
            <person name="Grigoriev I.V."/>
            <person name="O'Malley M.A."/>
        </authorList>
    </citation>
    <scope>NUCLEOTIDE SEQUENCE [LARGE SCALE GENOMIC DNA]</scope>
    <source>
        <strain evidence="6 7">G1</strain>
    </source>
</reference>
<keyword evidence="2" id="KW-0677">Repeat</keyword>
<evidence type="ECO:0000256" key="2">
    <source>
        <dbReference type="ARBA" id="ARBA00022737"/>
    </source>
</evidence>
<keyword evidence="1 4" id="KW-0732">Signal</keyword>
<name>A0A1Y2EN16_9FUNG</name>